<dbReference type="RefSeq" id="WP_185293890.1">
    <property type="nucleotide sequence ID" value="NZ_AP023287.1"/>
</dbReference>
<dbReference type="Proteomes" id="UP000515734">
    <property type="component" value="Chromosome"/>
</dbReference>
<organism evidence="1 2">
    <name type="scientific">Mycolicibacterium litorale</name>
    <dbReference type="NCBI Taxonomy" id="758802"/>
    <lineage>
        <taxon>Bacteria</taxon>
        <taxon>Bacillati</taxon>
        <taxon>Actinomycetota</taxon>
        <taxon>Actinomycetes</taxon>
        <taxon>Mycobacteriales</taxon>
        <taxon>Mycobacteriaceae</taxon>
        <taxon>Mycolicibacterium</taxon>
    </lineage>
</organism>
<evidence type="ECO:0000313" key="1">
    <source>
        <dbReference type="EMBL" id="BCI50837.1"/>
    </source>
</evidence>
<protein>
    <submittedName>
        <fullName evidence="1">Uncharacterized protein</fullName>
    </submittedName>
</protein>
<evidence type="ECO:0000313" key="2">
    <source>
        <dbReference type="Proteomes" id="UP000515734"/>
    </source>
</evidence>
<proteinExistence type="predicted"/>
<dbReference type="EMBL" id="AP023287">
    <property type="protein sequence ID" value="BCI50837.1"/>
    <property type="molecule type" value="Genomic_DNA"/>
</dbReference>
<dbReference type="AlphaFoldDB" id="A0A6S6P0L8"/>
<accession>A0A6S6P0L8</accession>
<reference evidence="1 2" key="1">
    <citation type="submission" date="2020-07" db="EMBL/GenBank/DDBJ databases">
        <title>Complete genome sequence of Mycolicibacterium litorale like strain isolated from cardiac implantable electronic device infection.</title>
        <authorList>
            <person name="Fukano H."/>
            <person name="Miyama H."/>
            <person name="Hoshino Y."/>
        </authorList>
    </citation>
    <scope>NUCLEOTIDE SEQUENCE [LARGE SCALE GENOMIC DNA]</scope>
    <source>
        <strain evidence="1 2">NIIDNTM18</strain>
    </source>
</reference>
<gene>
    <name evidence="1" type="ORF">NIIDNTM18_01150</name>
</gene>
<name>A0A6S6P0L8_9MYCO</name>
<sequence>MTDRRLLRGTELRYALTMQLQQHGTQTVHDLVEALEDQGFAFAGRPSKAVSDALRWEMSHGRVGRSGRGRYRPLEMPRSTEYRIHKRVIALRAEAARLMGRTGDGSWEGVARFG</sequence>